<dbReference type="GO" id="GO:0004018">
    <property type="term" value="F:N6-(1,2-dicarboxyethyl)AMP AMP-lyase (fumarate-forming) activity"/>
    <property type="evidence" value="ECO:0007669"/>
    <property type="project" value="TreeGrafter"/>
</dbReference>
<dbReference type="SMART" id="SM00998">
    <property type="entry name" value="ADSL_C"/>
    <property type="match status" value="1"/>
</dbReference>
<dbReference type="EMBL" id="JASAOG010000039">
    <property type="protein sequence ID" value="KAK0059860.1"/>
    <property type="molecule type" value="Genomic_DNA"/>
</dbReference>
<evidence type="ECO:0000313" key="4">
    <source>
        <dbReference type="Proteomes" id="UP001233172"/>
    </source>
</evidence>
<dbReference type="AlphaFoldDB" id="A0AAD8BSG3"/>
<dbReference type="GO" id="GO:0005829">
    <property type="term" value="C:cytosol"/>
    <property type="evidence" value="ECO:0007669"/>
    <property type="project" value="TreeGrafter"/>
</dbReference>
<dbReference type="PANTHER" id="PTHR43172">
    <property type="entry name" value="ADENYLOSUCCINATE LYASE"/>
    <property type="match status" value="1"/>
</dbReference>
<keyword evidence="1 3" id="KW-0456">Lyase</keyword>
<dbReference type="InterPro" id="IPR008948">
    <property type="entry name" value="L-Aspartase-like"/>
</dbReference>
<proteinExistence type="predicted"/>
<evidence type="ECO:0000313" key="3">
    <source>
        <dbReference type="EMBL" id="KAK0059860.1"/>
    </source>
</evidence>
<dbReference type="GO" id="GO:0044208">
    <property type="term" value="P:'de novo' AMP biosynthetic process"/>
    <property type="evidence" value="ECO:0007669"/>
    <property type="project" value="TreeGrafter"/>
</dbReference>
<evidence type="ECO:0000256" key="1">
    <source>
        <dbReference type="ARBA" id="ARBA00023239"/>
    </source>
</evidence>
<reference evidence="3" key="2">
    <citation type="submission" date="2023-04" db="EMBL/GenBank/DDBJ databases">
        <authorList>
            <person name="Bu L."/>
            <person name="Lu L."/>
            <person name="Laidemitt M.R."/>
            <person name="Zhang S.M."/>
            <person name="Mutuku M."/>
            <person name="Mkoji G."/>
            <person name="Steinauer M."/>
            <person name="Loker E.S."/>
        </authorList>
    </citation>
    <scope>NUCLEOTIDE SEQUENCE</scope>
    <source>
        <strain evidence="3">KasaAsao</strain>
        <tissue evidence="3">Whole Snail</tissue>
    </source>
</reference>
<gene>
    <name evidence="3" type="ORF">Bpfe_010719</name>
</gene>
<evidence type="ECO:0000259" key="2">
    <source>
        <dbReference type="SMART" id="SM00998"/>
    </source>
</evidence>
<accession>A0AAD8BSG3</accession>
<dbReference type="SUPFAM" id="SSF48557">
    <property type="entry name" value="L-aspartase-like"/>
    <property type="match status" value="1"/>
</dbReference>
<dbReference type="InterPro" id="IPR019468">
    <property type="entry name" value="AdenyloSucc_lyase_C"/>
</dbReference>
<protein>
    <submittedName>
        <fullName evidence="3">Adenylosuccinate lyase</fullName>
    </submittedName>
</protein>
<dbReference type="Pfam" id="PF10397">
    <property type="entry name" value="ADSL_C"/>
    <property type="match status" value="1"/>
</dbReference>
<dbReference type="PANTHER" id="PTHR43172:SF1">
    <property type="entry name" value="ADENYLOSUCCINATE LYASE"/>
    <property type="match status" value="1"/>
</dbReference>
<name>A0AAD8BSG3_BIOPF</name>
<dbReference type="Gene3D" id="6.10.250.1570">
    <property type="match status" value="1"/>
</dbReference>
<organism evidence="3 4">
    <name type="scientific">Biomphalaria pfeifferi</name>
    <name type="common">Bloodfluke planorb</name>
    <name type="synonym">Freshwater snail</name>
    <dbReference type="NCBI Taxonomy" id="112525"/>
    <lineage>
        <taxon>Eukaryota</taxon>
        <taxon>Metazoa</taxon>
        <taxon>Spiralia</taxon>
        <taxon>Lophotrochozoa</taxon>
        <taxon>Mollusca</taxon>
        <taxon>Gastropoda</taxon>
        <taxon>Heterobranchia</taxon>
        <taxon>Euthyneura</taxon>
        <taxon>Panpulmonata</taxon>
        <taxon>Hygrophila</taxon>
        <taxon>Lymnaeoidea</taxon>
        <taxon>Planorbidae</taxon>
        <taxon>Biomphalaria</taxon>
    </lineage>
</organism>
<dbReference type="Proteomes" id="UP001233172">
    <property type="component" value="Unassembled WGS sequence"/>
</dbReference>
<sequence>MASEAILMAMVKEGGNRQECHEKLRSLAIQSASIMKHEGLPCDLIDRIKKDDYFKPILSKLDSCVNPTTFIGMSSSQVETFIKSEVDEVLDKYKDNLVKSVKLEI</sequence>
<dbReference type="GO" id="GO:0070626">
    <property type="term" value="F:(S)-2-(5-amino-1-(5-phospho-D-ribosyl)imidazole-4-carboxamido) succinate lyase (fumarate-forming) activity"/>
    <property type="evidence" value="ECO:0007669"/>
    <property type="project" value="TreeGrafter"/>
</dbReference>
<dbReference type="Gene3D" id="1.20.200.10">
    <property type="entry name" value="Fumarase/aspartase (Central domain)"/>
    <property type="match status" value="1"/>
</dbReference>
<comment type="caution">
    <text evidence="3">The sequence shown here is derived from an EMBL/GenBank/DDBJ whole genome shotgun (WGS) entry which is preliminary data.</text>
</comment>
<feature type="domain" description="Adenylosuccinate lyase C-terminal" evidence="2">
    <location>
        <begin position="1"/>
        <end position="82"/>
    </location>
</feature>
<reference evidence="3" key="1">
    <citation type="journal article" date="2023" name="PLoS Negl. Trop. Dis.">
        <title>A genome sequence for Biomphalaria pfeifferi, the major vector snail for the human-infecting parasite Schistosoma mansoni.</title>
        <authorList>
            <person name="Bu L."/>
            <person name="Lu L."/>
            <person name="Laidemitt M.R."/>
            <person name="Zhang S.M."/>
            <person name="Mutuku M."/>
            <person name="Mkoji G."/>
            <person name="Steinauer M."/>
            <person name="Loker E.S."/>
        </authorList>
    </citation>
    <scope>NUCLEOTIDE SEQUENCE</scope>
    <source>
        <strain evidence="3">KasaAsao</strain>
    </source>
</reference>
<keyword evidence="4" id="KW-1185">Reference proteome</keyword>